<dbReference type="RefSeq" id="WP_185709562.1">
    <property type="nucleotide sequence ID" value="NZ_JAAXCZ010000013.1"/>
</dbReference>
<keyword evidence="1" id="KW-0812">Transmembrane</keyword>
<proteinExistence type="predicted"/>
<sequence>MLQMMLAYSKSQLVIAGVLLAFGVFLLATGRGAWPLFWGGNVGFLFLVAGGLWLFGAWLNARAAGRRS</sequence>
<gene>
    <name evidence="2" type="ORF">HF209_23715</name>
</gene>
<evidence type="ECO:0000313" key="2">
    <source>
        <dbReference type="EMBL" id="MBC2383946.1"/>
    </source>
</evidence>
<evidence type="ECO:0000256" key="1">
    <source>
        <dbReference type="SAM" id="Phobius"/>
    </source>
</evidence>
<keyword evidence="3" id="KW-1185">Reference proteome</keyword>
<keyword evidence="1" id="KW-1133">Transmembrane helix</keyword>
<feature type="transmembrane region" description="Helical" evidence="1">
    <location>
        <begin position="42"/>
        <end position="61"/>
    </location>
</feature>
<evidence type="ECO:0008006" key="4">
    <source>
        <dbReference type="Google" id="ProtNLM"/>
    </source>
</evidence>
<reference evidence="2 3" key="1">
    <citation type="submission" date="2020-04" db="EMBL/GenBank/DDBJ databases">
        <title>Pseudomonas crami sp. nov., a novel proteolytic bacterial species isolated from cream.</title>
        <authorList>
            <person name="Hofmann K."/>
            <person name="Woller A."/>
            <person name="Huptas C."/>
            <person name="Wenning M."/>
            <person name="Scherer S."/>
            <person name="Doll E.V."/>
        </authorList>
    </citation>
    <scope>NUCLEOTIDE SEQUENCE [LARGE SCALE GENOMIC DNA]</scope>
    <source>
        <strain evidence="2 3">WS 5096</strain>
    </source>
</reference>
<dbReference type="EMBL" id="JAAXCZ010000013">
    <property type="protein sequence ID" value="MBC2383946.1"/>
    <property type="molecule type" value="Genomic_DNA"/>
</dbReference>
<organism evidence="2 3">
    <name type="scientific">Pseudomonas cremoris</name>
    <dbReference type="NCBI Taxonomy" id="2724178"/>
    <lineage>
        <taxon>Bacteria</taxon>
        <taxon>Pseudomonadati</taxon>
        <taxon>Pseudomonadota</taxon>
        <taxon>Gammaproteobacteria</taxon>
        <taxon>Pseudomonadales</taxon>
        <taxon>Pseudomonadaceae</taxon>
        <taxon>Pseudomonas</taxon>
    </lineage>
</organism>
<evidence type="ECO:0000313" key="3">
    <source>
        <dbReference type="Proteomes" id="UP000534677"/>
    </source>
</evidence>
<protein>
    <recommendedName>
        <fullName evidence="4">DUF4175 domain-containing protein</fullName>
    </recommendedName>
</protein>
<accession>A0ABR6TDA4</accession>
<name>A0ABR6TDA4_9PSED</name>
<comment type="caution">
    <text evidence="2">The sequence shown here is derived from an EMBL/GenBank/DDBJ whole genome shotgun (WGS) entry which is preliminary data.</text>
</comment>
<keyword evidence="1" id="KW-0472">Membrane</keyword>
<dbReference type="Proteomes" id="UP000534677">
    <property type="component" value="Unassembled WGS sequence"/>
</dbReference>